<dbReference type="GO" id="GO:0005815">
    <property type="term" value="C:microtubule organizing center"/>
    <property type="evidence" value="ECO:0007669"/>
    <property type="project" value="InterPro"/>
</dbReference>
<sequence length="781" mass="86814">MEDSSQGSRRSRAPRPESSASSHTRMTPTSSNSSAAHLPARSLNPTPRAPSGGASLLQERLRERKVESARQTRRRSVDLDNERGVQSSPVRGTREERRPSSSGMGKGMGVKQIEEQVSTLHKQNFDLKLELYHRRQRQEALEARLEALEKQVKEQAELQEVNEQLLAELEKRDQAVEEAVGIIVTLEDRVERLMQDREHVKEFDKQYETDYFRPSHDDGPPSSPPEFKDNQLVVRKEVLPRMPSFLSETTEGTEALRSLYLPPGQYNDGNLPKLQEEETLSGMDSPRLSVLSKSSFVSVYGDKQSSPDAPEEPEHTPRRHRASSSIEKWVGNSPANVTPVRTSPQLRKNQFLSINDVLESPLQRLEKLKHTLEKHNSTIASVRPQPERAVSVQARRKSRDALRRVFTDQTSFEHQHKLPPTPDTISTSTLRHYQYSNDTLAGDHAKQGAFLYNTSTFPVPSTTQNAHQSTVSIRPRSAGETVTSRREGHGWDTETQDDITETCSQSSNASATSAQGYSRSKNNMSPSFFNFSTDNSWGRDVMFSHNATLPSHQASRYEELRRSIMVDPLRSDGTVVPSQNNGVTRYVDTPQYGTTPIDTSPKPQPPDRRSSLSASTKLRHATGPSSTSAQASDSSPSPAKDSKKSRLPSLRIFGRSETSPTVSGFQQSAQNTVRPKANTQRGQTYFAANGTGHEDEELARATPPPIKRSRGQQPSGYRPASAGSGAVKRETVGFDSQQGQGRQGHARRGSFDQSASASAEVEESKGRKWFGIGRSNSLRRT</sequence>
<feature type="compositionally biased region" description="Polar residues" evidence="4">
    <location>
        <begin position="461"/>
        <end position="472"/>
    </location>
</feature>
<evidence type="ECO:0000256" key="4">
    <source>
        <dbReference type="SAM" id="MobiDB-lite"/>
    </source>
</evidence>
<feature type="compositionally biased region" description="Polar residues" evidence="4">
    <location>
        <begin position="656"/>
        <end position="683"/>
    </location>
</feature>
<keyword evidence="2" id="KW-0963">Cytoplasm</keyword>
<feature type="compositionally biased region" description="Low complexity" evidence="4">
    <location>
        <begin position="624"/>
        <end position="639"/>
    </location>
</feature>
<gene>
    <name evidence="6" type="ORF">NA56DRAFT_654991</name>
</gene>
<feature type="compositionally biased region" description="Low complexity" evidence="4">
    <location>
        <begin position="504"/>
        <end position="515"/>
    </location>
</feature>
<dbReference type="InterPro" id="IPR012943">
    <property type="entry name" value="Cnn_1N"/>
</dbReference>
<comment type="subcellular location">
    <subcellularLocation>
        <location evidence="1">Cytoplasm</location>
    </subcellularLocation>
</comment>
<evidence type="ECO:0000256" key="3">
    <source>
        <dbReference type="SAM" id="Coils"/>
    </source>
</evidence>
<feature type="region of interest" description="Disordered" evidence="4">
    <location>
        <begin position="1"/>
        <end position="109"/>
    </location>
</feature>
<feature type="region of interest" description="Disordered" evidence="4">
    <location>
        <begin position="299"/>
        <end position="325"/>
    </location>
</feature>
<organism evidence="6 7">
    <name type="scientific">Hyaloscypha hepaticicola</name>
    <dbReference type="NCBI Taxonomy" id="2082293"/>
    <lineage>
        <taxon>Eukaryota</taxon>
        <taxon>Fungi</taxon>
        <taxon>Dikarya</taxon>
        <taxon>Ascomycota</taxon>
        <taxon>Pezizomycotina</taxon>
        <taxon>Leotiomycetes</taxon>
        <taxon>Helotiales</taxon>
        <taxon>Hyaloscyphaceae</taxon>
        <taxon>Hyaloscypha</taxon>
    </lineage>
</organism>
<feature type="compositionally biased region" description="Polar residues" evidence="4">
    <location>
        <begin position="23"/>
        <end position="35"/>
    </location>
</feature>
<keyword evidence="3" id="KW-0175">Coiled coil</keyword>
<feature type="compositionally biased region" description="Basic and acidic residues" evidence="4">
    <location>
        <begin position="59"/>
        <end position="83"/>
    </location>
</feature>
<evidence type="ECO:0000259" key="5">
    <source>
        <dbReference type="Pfam" id="PF07989"/>
    </source>
</evidence>
<dbReference type="Proteomes" id="UP000235672">
    <property type="component" value="Unassembled WGS sequence"/>
</dbReference>
<reference evidence="6 7" key="1">
    <citation type="submission" date="2016-05" db="EMBL/GenBank/DDBJ databases">
        <title>A degradative enzymes factory behind the ericoid mycorrhizal symbiosis.</title>
        <authorList>
            <consortium name="DOE Joint Genome Institute"/>
            <person name="Martino E."/>
            <person name="Morin E."/>
            <person name="Grelet G."/>
            <person name="Kuo A."/>
            <person name="Kohler A."/>
            <person name="Daghino S."/>
            <person name="Barry K."/>
            <person name="Choi C."/>
            <person name="Cichocki N."/>
            <person name="Clum A."/>
            <person name="Copeland A."/>
            <person name="Hainaut M."/>
            <person name="Haridas S."/>
            <person name="Labutti K."/>
            <person name="Lindquist E."/>
            <person name="Lipzen A."/>
            <person name="Khouja H.-R."/>
            <person name="Murat C."/>
            <person name="Ohm R."/>
            <person name="Olson A."/>
            <person name="Spatafora J."/>
            <person name="Veneault-Fourrey C."/>
            <person name="Henrissat B."/>
            <person name="Grigoriev I."/>
            <person name="Martin F."/>
            <person name="Perotto S."/>
        </authorList>
    </citation>
    <scope>NUCLEOTIDE SEQUENCE [LARGE SCALE GENOMIC DNA]</scope>
    <source>
        <strain evidence="6 7">UAMH 7357</strain>
    </source>
</reference>
<evidence type="ECO:0000313" key="7">
    <source>
        <dbReference type="Proteomes" id="UP000235672"/>
    </source>
</evidence>
<feature type="compositionally biased region" description="Polar residues" evidence="4">
    <location>
        <begin position="516"/>
        <end position="525"/>
    </location>
</feature>
<feature type="compositionally biased region" description="Basic and acidic residues" evidence="4">
    <location>
        <begin position="483"/>
        <end position="492"/>
    </location>
</feature>
<feature type="compositionally biased region" description="Basic and acidic residues" evidence="4">
    <location>
        <begin position="205"/>
        <end position="219"/>
    </location>
</feature>
<dbReference type="STRING" id="1745343.A0A2J6QJF6"/>
<keyword evidence="7" id="KW-1185">Reference proteome</keyword>
<proteinExistence type="predicted"/>
<protein>
    <recommendedName>
        <fullName evidence="5">Centrosomin N-terminal motif 1 domain-containing protein</fullName>
    </recommendedName>
</protein>
<dbReference type="AlphaFoldDB" id="A0A2J6QJF6"/>
<dbReference type="OrthoDB" id="10251744at2759"/>
<dbReference type="GO" id="GO:0005737">
    <property type="term" value="C:cytoplasm"/>
    <property type="evidence" value="ECO:0007669"/>
    <property type="project" value="UniProtKB-SubCell"/>
</dbReference>
<evidence type="ECO:0000313" key="6">
    <source>
        <dbReference type="EMBL" id="PMD26392.1"/>
    </source>
</evidence>
<accession>A0A2J6QJF6</accession>
<name>A0A2J6QJF6_9HELO</name>
<feature type="region of interest" description="Disordered" evidence="4">
    <location>
        <begin position="205"/>
        <end position="229"/>
    </location>
</feature>
<feature type="domain" description="Centrosomin N-terminal motif 1" evidence="5">
    <location>
        <begin position="110"/>
        <end position="179"/>
    </location>
</feature>
<dbReference type="Pfam" id="PF07989">
    <property type="entry name" value="Cnn_1N"/>
    <property type="match status" value="1"/>
</dbReference>
<feature type="region of interest" description="Disordered" evidence="4">
    <location>
        <begin position="570"/>
        <end position="781"/>
    </location>
</feature>
<evidence type="ECO:0000256" key="1">
    <source>
        <dbReference type="ARBA" id="ARBA00004496"/>
    </source>
</evidence>
<dbReference type="EMBL" id="KZ613468">
    <property type="protein sequence ID" value="PMD26392.1"/>
    <property type="molecule type" value="Genomic_DNA"/>
</dbReference>
<feature type="coiled-coil region" evidence="3">
    <location>
        <begin position="131"/>
        <end position="178"/>
    </location>
</feature>
<feature type="region of interest" description="Disordered" evidence="4">
    <location>
        <begin position="461"/>
        <end position="525"/>
    </location>
</feature>
<evidence type="ECO:0000256" key="2">
    <source>
        <dbReference type="ARBA" id="ARBA00022490"/>
    </source>
</evidence>